<organism evidence="1">
    <name type="scientific">Haptolina ericina</name>
    <dbReference type="NCBI Taxonomy" id="156174"/>
    <lineage>
        <taxon>Eukaryota</taxon>
        <taxon>Haptista</taxon>
        <taxon>Haptophyta</taxon>
        <taxon>Prymnesiophyceae</taxon>
        <taxon>Prymnesiales</taxon>
        <taxon>Prymnesiaceae</taxon>
        <taxon>Haptolina</taxon>
    </lineage>
</organism>
<evidence type="ECO:0000313" key="1">
    <source>
        <dbReference type="EMBL" id="CAE0104325.1"/>
    </source>
</evidence>
<protein>
    <submittedName>
        <fullName evidence="1">Uncharacterized protein</fullName>
    </submittedName>
</protein>
<gene>
    <name evidence="1" type="ORF">HERI1096_LOCUS4983</name>
</gene>
<reference evidence="1" key="1">
    <citation type="submission" date="2021-01" db="EMBL/GenBank/DDBJ databases">
        <authorList>
            <person name="Corre E."/>
            <person name="Pelletier E."/>
            <person name="Niang G."/>
            <person name="Scheremetjew M."/>
            <person name="Finn R."/>
            <person name="Kale V."/>
            <person name="Holt S."/>
            <person name="Cochrane G."/>
            <person name="Meng A."/>
            <person name="Brown T."/>
            <person name="Cohen L."/>
        </authorList>
    </citation>
    <scope>NUCLEOTIDE SEQUENCE</scope>
    <source>
        <strain evidence="1">CCMP281</strain>
    </source>
</reference>
<sequence>MTNRSRALLTTIASTTNPTFSNGFAFPHITDNGRVTFSGYGSTSSEEIASYSLSSGRLSSLVKATSGAKHGYTSFGAPSSAGSHTAFLGLSAATTGIYVYTEGAATPLKMVAENGKAGLADLDFPSVDAAGHVAFQATRAGVAGIFAAVWQASSPGGPIVQVYNASQSLPGSHGEKMVCLSNPSINNAVVAFFGSSCNGASSSPNMALREREKMYRTRRVSEHALHDEAANLDAGIFLADLESDLAVARRTPSSTTTAIGASKLVTVANFQTAVPGAASGVFFTAFSDPSVSDALVAFVGSTSAGELGVYSYDIATRQLSRVVDTTTSVPGGADGTFSDFPYIPSVVGQVCVFYAAAGGSASGIYAKKSATGSLSALVTMADNAPSGKAFSFIGTSGRASDGTVATFYGVVGSSNGIYTVGFA</sequence>
<name>A0A7S3ETT0_9EUKA</name>
<dbReference type="EMBL" id="HBHX01008968">
    <property type="protein sequence ID" value="CAE0104325.1"/>
    <property type="molecule type" value="Transcribed_RNA"/>
</dbReference>
<proteinExistence type="predicted"/>
<accession>A0A7S3ETT0</accession>
<dbReference type="AlphaFoldDB" id="A0A7S3ETT0"/>